<evidence type="ECO:0000313" key="2">
    <source>
        <dbReference type="EMBL" id="AXI73451.1"/>
    </source>
</evidence>
<dbReference type="EMBL" id="CP101397">
    <property type="protein sequence ID" value="UTR77767.1"/>
    <property type="molecule type" value="Genomic_DNA"/>
</dbReference>
<sequence>MDNPAPPTPARPWSKPGTWSRGRQIAVGYIGLVLAVALANEIAGHPSALDATMTLISFPGSILVLVLVLYPLNLLFGDDSFDAESGFSLLTPLFHGAGALVNVLIVWGALTFVRHLRTEYRRSRR</sequence>
<protein>
    <submittedName>
        <fullName evidence="2">Uncharacterized protein</fullName>
    </submittedName>
</protein>
<dbReference type="GeneID" id="97760400"/>
<evidence type="ECO:0000313" key="3">
    <source>
        <dbReference type="EMBL" id="UTR77767.1"/>
    </source>
</evidence>
<evidence type="ECO:0000313" key="5">
    <source>
        <dbReference type="Proteomes" id="UP001058236"/>
    </source>
</evidence>
<proteinExistence type="predicted"/>
<reference evidence="2 4" key="1">
    <citation type="submission" date="2018-07" db="EMBL/GenBank/DDBJ databases">
        <title>Complete genome sequence of soil actinomycete Streptomyces cavourensis tj430.</title>
        <authorList>
            <person name="Wang P."/>
            <person name="Huang Y."/>
        </authorList>
    </citation>
    <scope>NUCLEOTIDE SEQUENCE [LARGE SCALE GENOMIC DNA]</scope>
    <source>
        <strain evidence="2 4">TJ430</strain>
    </source>
</reference>
<name>A0AAD0Q6Y7_9ACTN</name>
<reference evidence="3" key="2">
    <citation type="submission" date="2022-07" db="EMBL/GenBank/DDBJ databases">
        <title>Genomic of Streptomyces cavourensis F2.</title>
        <authorList>
            <person name="Hu S."/>
            <person name="Liang W."/>
        </authorList>
    </citation>
    <scope>NUCLEOTIDE SEQUENCE</scope>
    <source>
        <strain evidence="3">F2</strain>
    </source>
</reference>
<keyword evidence="1" id="KW-0472">Membrane</keyword>
<feature type="transmembrane region" description="Helical" evidence="1">
    <location>
        <begin position="55"/>
        <end position="73"/>
    </location>
</feature>
<dbReference type="EMBL" id="CP030930">
    <property type="protein sequence ID" value="AXI73451.1"/>
    <property type="molecule type" value="Genomic_DNA"/>
</dbReference>
<feature type="transmembrane region" description="Helical" evidence="1">
    <location>
        <begin position="93"/>
        <end position="116"/>
    </location>
</feature>
<organism evidence="2 4">
    <name type="scientific">Streptomyces cavourensis</name>
    <dbReference type="NCBI Taxonomy" id="67258"/>
    <lineage>
        <taxon>Bacteria</taxon>
        <taxon>Bacillati</taxon>
        <taxon>Actinomycetota</taxon>
        <taxon>Actinomycetes</taxon>
        <taxon>Kitasatosporales</taxon>
        <taxon>Streptomycetaceae</taxon>
        <taxon>Streptomyces</taxon>
    </lineage>
</organism>
<gene>
    <name evidence="2" type="ORF">DTW94_20930</name>
    <name evidence="3" type="ORF">NLU04_04510</name>
</gene>
<dbReference type="Proteomes" id="UP000253779">
    <property type="component" value="Chromosome"/>
</dbReference>
<evidence type="ECO:0000256" key="1">
    <source>
        <dbReference type="SAM" id="Phobius"/>
    </source>
</evidence>
<dbReference type="RefSeq" id="WP_093755877.1">
    <property type="nucleotide sequence ID" value="NZ_BMSP01000008.1"/>
</dbReference>
<keyword evidence="1" id="KW-1133">Transmembrane helix</keyword>
<accession>A0AAD0Q6Y7</accession>
<keyword evidence="5" id="KW-1185">Reference proteome</keyword>
<keyword evidence="1" id="KW-0812">Transmembrane</keyword>
<feature type="transmembrane region" description="Helical" evidence="1">
    <location>
        <begin position="25"/>
        <end position="43"/>
    </location>
</feature>
<evidence type="ECO:0000313" key="4">
    <source>
        <dbReference type="Proteomes" id="UP000253779"/>
    </source>
</evidence>
<dbReference type="AlphaFoldDB" id="A0AAD0Q6Y7"/>
<dbReference type="Proteomes" id="UP001058236">
    <property type="component" value="Chromosome"/>
</dbReference>